<dbReference type="AlphaFoldDB" id="A0A7W3W3F8"/>
<dbReference type="InterPro" id="IPR024983">
    <property type="entry name" value="CHAT_dom"/>
</dbReference>
<protein>
    <submittedName>
        <fullName evidence="2">CHAT domain-containing protein</fullName>
    </submittedName>
</protein>
<evidence type="ECO:0000313" key="2">
    <source>
        <dbReference type="EMBL" id="MBB1158058.1"/>
    </source>
</evidence>
<reference evidence="2 3" key="1">
    <citation type="submission" date="2020-08" db="EMBL/GenBank/DDBJ databases">
        <title>Amycolatopsis sp. nov. DR6-1 isolated from Dendrobium heterocarpum.</title>
        <authorList>
            <person name="Tedsree N."/>
            <person name="Kuncharoen N."/>
            <person name="Likhitwitayawuid K."/>
            <person name="Tanasupawat S."/>
        </authorList>
    </citation>
    <scope>NUCLEOTIDE SEQUENCE [LARGE SCALE GENOMIC DNA]</scope>
    <source>
        <strain evidence="2 3">DR6-1</strain>
    </source>
</reference>
<organism evidence="2 3">
    <name type="scientific">Amycolatopsis dendrobii</name>
    <dbReference type="NCBI Taxonomy" id="2760662"/>
    <lineage>
        <taxon>Bacteria</taxon>
        <taxon>Bacillati</taxon>
        <taxon>Actinomycetota</taxon>
        <taxon>Actinomycetes</taxon>
        <taxon>Pseudonocardiales</taxon>
        <taxon>Pseudonocardiaceae</taxon>
        <taxon>Amycolatopsis</taxon>
    </lineage>
</organism>
<comment type="caution">
    <text evidence="2">The sequence shown here is derived from an EMBL/GenBank/DDBJ whole genome shotgun (WGS) entry which is preliminary data.</text>
</comment>
<dbReference type="EMBL" id="JACGZW010000012">
    <property type="protein sequence ID" value="MBB1158058.1"/>
    <property type="molecule type" value="Genomic_DNA"/>
</dbReference>
<name>A0A7W3W3F8_9PSEU</name>
<evidence type="ECO:0000313" key="3">
    <source>
        <dbReference type="Proteomes" id="UP000526734"/>
    </source>
</evidence>
<dbReference type="RefSeq" id="WP_182894827.1">
    <property type="nucleotide sequence ID" value="NZ_JACGZW010000012.1"/>
</dbReference>
<sequence length="896" mass="95984">MGNGTDVPADPAAVARCRAAVDAVAAGGRHDLPSFLADLRALPAGHPLRSEFAATMVTLLTDGGSGPPVQLIAETGALLDLADAAPPHLLAWPQARASARAFQLACQVQDREAAAAEVVAELDELTTEQAGFPHTLAALAAARHGVGLSVSFQRGDESSAMGMIEQMGPLIDRIGDEQRAAQLRDVRDTMAEFLRAQHTGDWSATQDQLERLRHSALALGLDPSAFELPPSSNAIFGLLTDPMPDVDGLTAEETVRRYTGGETGAMNKLAASYALMRGGTETDLARIDRAVELTKEAAAEPGPAQDLARNGVAINLWRRAEVLGSTEGLDEARQVLEDLIRDLRGRDGSANPLWTDANNLLSQISRRLGDHAASGEAGLTALYRFARRALVESDPAVARTGLREAAAMGMDLARQRVLAGDYAGAMEALDTGRGLMLFAEVEMLDLVPRLRAAGQDALAQRWETEGPTAPGLRAEAIEVLVDAAGGIEHLLRLPSPADVRAALRTVEADALVYLVPADEQQPGMALVIPREGRMAYLPLSYLRVRHDNEIEGYLTALSRFSRELAPVAQTSFTDCLDDLCEWAWRVAIGPLLERYFARDAETRDRVPRIVLIPMAELAAIPWQAARNREGAYALELAAFSQAVSAREFCANAARPPVRLTSTGLVVSDPRTEGTARDLPAARLEALEVHKAFLHAAKYVGRRPNGSPSPSGPGTAEQVRAWLTADGPQAGAVLHLACHGQFTSDERAAKAVLVLAPDSPGTPGELGADEIVRLLHRTPGRRIGLVVMAACHTGRSIHGYDEAYSLGTAFLAGGVRTVLFTQWAIPDEATSMLMYLFHHYLRAEKLPPWQALRTAQLCLLRPDAPIPDSVPAPLRESFAHREHVGVAGWAGFVHGGH</sequence>
<gene>
    <name evidence="2" type="ORF">H4281_33340</name>
</gene>
<proteinExistence type="predicted"/>
<keyword evidence="3" id="KW-1185">Reference proteome</keyword>
<dbReference type="Pfam" id="PF12770">
    <property type="entry name" value="CHAT"/>
    <property type="match status" value="1"/>
</dbReference>
<accession>A0A7W3W3F8</accession>
<dbReference type="Proteomes" id="UP000526734">
    <property type="component" value="Unassembled WGS sequence"/>
</dbReference>
<feature type="domain" description="CHAT" evidence="1">
    <location>
        <begin position="579"/>
        <end position="895"/>
    </location>
</feature>
<evidence type="ECO:0000259" key="1">
    <source>
        <dbReference type="Pfam" id="PF12770"/>
    </source>
</evidence>